<feature type="transmembrane region" description="Helical" evidence="4">
    <location>
        <begin position="311"/>
        <end position="330"/>
    </location>
</feature>
<keyword evidence="4" id="KW-0472">Membrane</keyword>
<feature type="transmembrane region" description="Helical" evidence="4">
    <location>
        <begin position="287"/>
        <end position="305"/>
    </location>
</feature>
<feature type="transmembrane region" description="Helical" evidence="4">
    <location>
        <begin position="222"/>
        <end position="243"/>
    </location>
</feature>
<dbReference type="NCBIfam" id="TIGR00254">
    <property type="entry name" value="GGDEF"/>
    <property type="match status" value="1"/>
</dbReference>
<dbReference type="InterPro" id="IPR043128">
    <property type="entry name" value="Rev_trsase/Diguanyl_cyclase"/>
</dbReference>
<dbReference type="CDD" id="cd01949">
    <property type="entry name" value="GGDEF"/>
    <property type="match status" value="1"/>
</dbReference>
<feature type="transmembrane region" description="Helical" evidence="4">
    <location>
        <begin position="342"/>
        <end position="361"/>
    </location>
</feature>
<dbReference type="Gene3D" id="3.30.70.270">
    <property type="match status" value="1"/>
</dbReference>
<evidence type="ECO:0000256" key="1">
    <source>
        <dbReference type="ARBA" id="ARBA00001946"/>
    </source>
</evidence>
<evidence type="ECO:0000313" key="7">
    <source>
        <dbReference type="Proteomes" id="UP000623842"/>
    </source>
</evidence>
<feature type="transmembrane region" description="Helical" evidence="4">
    <location>
        <begin position="195"/>
        <end position="215"/>
    </location>
</feature>
<dbReference type="InterPro" id="IPR029787">
    <property type="entry name" value="Nucleotide_cyclase"/>
</dbReference>
<evidence type="ECO:0000256" key="3">
    <source>
        <dbReference type="ARBA" id="ARBA00034247"/>
    </source>
</evidence>
<dbReference type="AlphaFoldDB" id="A0A919EHR2"/>
<keyword evidence="4" id="KW-0812">Transmembrane</keyword>
<dbReference type="PANTHER" id="PTHR45138:SF9">
    <property type="entry name" value="DIGUANYLATE CYCLASE DGCM-RELATED"/>
    <property type="match status" value="1"/>
</dbReference>
<dbReference type="EMBL" id="BNCK01000001">
    <property type="protein sequence ID" value="GHF79805.1"/>
    <property type="molecule type" value="Genomic_DNA"/>
</dbReference>
<feature type="transmembrane region" description="Helical" evidence="4">
    <location>
        <begin position="373"/>
        <end position="394"/>
    </location>
</feature>
<dbReference type="SUPFAM" id="SSF55073">
    <property type="entry name" value="Nucleotide cyclase"/>
    <property type="match status" value="1"/>
</dbReference>
<evidence type="ECO:0000256" key="2">
    <source>
        <dbReference type="ARBA" id="ARBA00012528"/>
    </source>
</evidence>
<reference evidence="6" key="1">
    <citation type="journal article" date="2014" name="Int. J. Syst. Evol. Microbiol.">
        <title>Complete genome sequence of Corynebacterium casei LMG S-19264T (=DSM 44701T), isolated from a smear-ripened cheese.</title>
        <authorList>
            <consortium name="US DOE Joint Genome Institute (JGI-PGF)"/>
            <person name="Walter F."/>
            <person name="Albersmeier A."/>
            <person name="Kalinowski J."/>
            <person name="Ruckert C."/>
        </authorList>
    </citation>
    <scope>NUCLEOTIDE SEQUENCE</scope>
    <source>
        <strain evidence="6">KCTC 42731</strain>
    </source>
</reference>
<dbReference type="Pfam" id="PF07695">
    <property type="entry name" value="7TMR-DISM_7TM"/>
    <property type="match status" value="1"/>
</dbReference>
<keyword evidence="4" id="KW-1133">Transmembrane helix</keyword>
<dbReference type="Gene3D" id="2.60.40.2380">
    <property type="match status" value="1"/>
</dbReference>
<feature type="transmembrane region" description="Helical" evidence="4">
    <location>
        <begin position="255"/>
        <end position="275"/>
    </location>
</feature>
<dbReference type="PANTHER" id="PTHR45138">
    <property type="entry name" value="REGULATORY COMPONENTS OF SENSORY TRANSDUCTION SYSTEM"/>
    <property type="match status" value="1"/>
</dbReference>
<dbReference type="Proteomes" id="UP000623842">
    <property type="component" value="Unassembled WGS sequence"/>
</dbReference>
<keyword evidence="7" id="KW-1185">Reference proteome</keyword>
<evidence type="ECO:0000313" key="6">
    <source>
        <dbReference type="EMBL" id="GHF79805.1"/>
    </source>
</evidence>
<gene>
    <name evidence="6" type="ORF">GCM10017161_03750</name>
</gene>
<comment type="caution">
    <text evidence="6">The sequence shown here is derived from an EMBL/GenBank/DDBJ whole genome shotgun (WGS) entry which is preliminary data.</text>
</comment>
<dbReference type="PROSITE" id="PS50887">
    <property type="entry name" value="GGDEF"/>
    <property type="match status" value="1"/>
</dbReference>
<dbReference type="InterPro" id="IPR011622">
    <property type="entry name" value="7TMR_DISM_rcpt_extracell_dom2"/>
</dbReference>
<dbReference type="SMART" id="SM00267">
    <property type="entry name" value="GGDEF"/>
    <property type="match status" value="1"/>
</dbReference>
<dbReference type="Pfam" id="PF07696">
    <property type="entry name" value="7TMR-DISMED2"/>
    <property type="match status" value="1"/>
</dbReference>
<dbReference type="EC" id="2.7.7.65" evidence="2"/>
<dbReference type="InterPro" id="IPR050469">
    <property type="entry name" value="Diguanylate_Cyclase"/>
</dbReference>
<protein>
    <recommendedName>
        <fullName evidence="2">diguanylate cyclase</fullName>
        <ecNumber evidence="2">2.7.7.65</ecNumber>
    </recommendedName>
</protein>
<proteinExistence type="predicted"/>
<dbReference type="GO" id="GO:0043709">
    <property type="term" value="P:cell adhesion involved in single-species biofilm formation"/>
    <property type="evidence" value="ECO:0007669"/>
    <property type="project" value="TreeGrafter"/>
</dbReference>
<dbReference type="GO" id="GO:1902201">
    <property type="term" value="P:negative regulation of bacterial-type flagellum-dependent cell motility"/>
    <property type="evidence" value="ECO:0007669"/>
    <property type="project" value="TreeGrafter"/>
</dbReference>
<evidence type="ECO:0000259" key="5">
    <source>
        <dbReference type="PROSITE" id="PS50887"/>
    </source>
</evidence>
<sequence>MSLKGTGIPLILKVFLTTLLLVVLNGVPSAFGADEPTIVVESAKVELAEFPMSYFIDSSEEMPFSEVIQQSFTPSTSMLTLGTNAMVTWSKIQVFNQHSEKIRLFVHHPYAYHLKAVSFYETQHQQVLNHIDIPLYQSGDKPMMYGGTAVFSFELAPNESKTIYVKNISFSHQWYQLSLFDEEASKKALVSTGNYIALLVGMMLALMIYNFFLYISAHKIENVVYALYLISGTIWVSLSYGVAANFFGVFSAEVFQFNSTVLSMPSFLVLFIMLIFDTRKRHPKEHIALCLLLLLLVGDFIYSLIDITAALKPASTLAAIMMLITFGVSISLWRKREPLAKYFFLGHFMFIAFNMSAVFYYKGISEFNQINSHGVGIGILLEALMMAFVLSYRINELERIKGKQEELKRLADTDPMTGLYNRRYFEIAAKQAIEQAKRTKTAVSLMVLDIDHFKKINDNFGHLVGDDVIIAFGKLLKQHQRNVDIVCRFGGEEFLLLLPDCDASNAYKVAERIRLAASNFKMQADGDTQITFTVSAGIHQFNLPDESIKSATDAADRALYLAKSSGRNQVKITPTETIAIAPSH</sequence>
<comment type="catalytic activity">
    <reaction evidence="3">
        <text>2 GTP = 3',3'-c-di-GMP + 2 diphosphate</text>
        <dbReference type="Rhea" id="RHEA:24898"/>
        <dbReference type="ChEBI" id="CHEBI:33019"/>
        <dbReference type="ChEBI" id="CHEBI:37565"/>
        <dbReference type="ChEBI" id="CHEBI:58805"/>
        <dbReference type="EC" id="2.7.7.65"/>
    </reaction>
</comment>
<dbReference type="GO" id="GO:0005886">
    <property type="term" value="C:plasma membrane"/>
    <property type="evidence" value="ECO:0007669"/>
    <property type="project" value="TreeGrafter"/>
</dbReference>
<evidence type="ECO:0000256" key="4">
    <source>
        <dbReference type="SAM" id="Phobius"/>
    </source>
</evidence>
<accession>A0A919EHR2</accession>
<dbReference type="Pfam" id="PF00990">
    <property type="entry name" value="GGDEF"/>
    <property type="match status" value="1"/>
</dbReference>
<dbReference type="InterPro" id="IPR000160">
    <property type="entry name" value="GGDEF_dom"/>
</dbReference>
<dbReference type="GO" id="GO:0052621">
    <property type="term" value="F:diguanylate cyclase activity"/>
    <property type="evidence" value="ECO:0007669"/>
    <property type="project" value="UniProtKB-EC"/>
</dbReference>
<dbReference type="FunFam" id="3.30.70.270:FF:000001">
    <property type="entry name" value="Diguanylate cyclase domain protein"/>
    <property type="match status" value="1"/>
</dbReference>
<reference evidence="6" key="2">
    <citation type="submission" date="2020-09" db="EMBL/GenBank/DDBJ databases">
        <authorList>
            <person name="Sun Q."/>
            <person name="Kim S."/>
        </authorList>
    </citation>
    <scope>NUCLEOTIDE SEQUENCE</scope>
    <source>
        <strain evidence="6">KCTC 42731</strain>
    </source>
</reference>
<name>A0A919EHR2_9GAMM</name>
<organism evidence="6 7">
    <name type="scientific">Thalassotalea marina</name>
    <dbReference type="NCBI Taxonomy" id="1673741"/>
    <lineage>
        <taxon>Bacteria</taxon>
        <taxon>Pseudomonadati</taxon>
        <taxon>Pseudomonadota</taxon>
        <taxon>Gammaproteobacteria</taxon>
        <taxon>Alteromonadales</taxon>
        <taxon>Colwelliaceae</taxon>
        <taxon>Thalassotalea</taxon>
    </lineage>
</organism>
<dbReference type="RefSeq" id="WP_189767013.1">
    <property type="nucleotide sequence ID" value="NZ_BNCK01000001.1"/>
</dbReference>
<dbReference type="InterPro" id="IPR011623">
    <property type="entry name" value="7TMR_DISM_rcpt_extracell_dom1"/>
</dbReference>
<comment type="cofactor">
    <cofactor evidence="1">
        <name>Mg(2+)</name>
        <dbReference type="ChEBI" id="CHEBI:18420"/>
    </cofactor>
</comment>
<feature type="domain" description="GGDEF" evidence="5">
    <location>
        <begin position="441"/>
        <end position="575"/>
    </location>
</feature>